<protein>
    <recommendedName>
        <fullName evidence="4">RNA-directed DNA polymerase from transposon X-element</fullName>
    </recommendedName>
</protein>
<keyword evidence="3" id="KW-1185">Reference proteome</keyword>
<proteinExistence type="predicted"/>
<dbReference type="OrthoDB" id="10599418at2759"/>
<evidence type="ECO:0000313" key="2">
    <source>
        <dbReference type="EMBL" id="GBP47615.1"/>
    </source>
</evidence>
<feature type="region of interest" description="Disordered" evidence="1">
    <location>
        <begin position="1"/>
        <end position="28"/>
    </location>
</feature>
<evidence type="ECO:0008006" key="4">
    <source>
        <dbReference type="Google" id="ProtNLM"/>
    </source>
</evidence>
<evidence type="ECO:0000313" key="3">
    <source>
        <dbReference type="Proteomes" id="UP000299102"/>
    </source>
</evidence>
<dbReference type="AlphaFoldDB" id="A0A4C1WBU7"/>
<organism evidence="2 3">
    <name type="scientific">Eumeta variegata</name>
    <name type="common">Bagworm moth</name>
    <name type="synonym">Eumeta japonica</name>
    <dbReference type="NCBI Taxonomy" id="151549"/>
    <lineage>
        <taxon>Eukaryota</taxon>
        <taxon>Metazoa</taxon>
        <taxon>Ecdysozoa</taxon>
        <taxon>Arthropoda</taxon>
        <taxon>Hexapoda</taxon>
        <taxon>Insecta</taxon>
        <taxon>Pterygota</taxon>
        <taxon>Neoptera</taxon>
        <taxon>Endopterygota</taxon>
        <taxon>Lepidoptera</taxon>
        <taxon>Glossata</taxon>
        <taxon>Ditrysia</taxon>
        <taxon>Tineoidea</taxon>
        <taxon>Psychidae</taxon>
        <taxon>Oiketicinae</taxon>
        <taxon>Eumeta</taxon>
    </lineage>
</organism>
<gene>
    <name evidence="2" type="ORF">EVAR_30329_1</name>
</gene>
<dbReference type="EMBL" id="BGZK01000505">
    <property type="protein sequence ID" value="GBP47615.1"/>
    <property type="molecule type" value="Genomic_DNA"/>
</dbReference>
<comment type="caution">
    <text evidence="2">The sequence shown here is derived from an EMBL/GenBank/DDBJ whole genome shotgun (WGS) entry which is preliminary data.</text>
</comment>
<name>A0A4C1WBU7_EUMVA</name>
<evidence type="ECO:0000256" key="1">
    <source>
        <dbReference type="SAM" id="MobiDB-lite"/>
    </source>
</evidence>
<feature type="compositionally biased region" description="Basic and acidic residues" evidence="1">
    <location>
        <begin position="10"/>
        <end position="23"/>
    </location>
</feature>
<sequence>MASQPILTTRRRDLPPHLREKMQQKSHKLWTRTRCPRLKKKLNELARKLAVAVRDQRGTAWEETIDDASESVKKLHQLNRRLAKNNDIYMPDYKSSRSTLL</sequence>
<accession>A0A4C1WBU7</accession>
<dbReference type="Proteomes" id="UP000299102">
    <property type="component" value="Unassembled WGS sequence"/>
</dbReference>
<reference evidence="2 3" key="1">
    <citation type="journal article" date="2019" name="Commun. Biol.">
        <title>The bagworm genome reveals a unique fibroin gene that provides high tensile strength.</title>
        <authorList>
            <person name="Kono N."/>
            <person name="Nakamura H."/>
            <person name="Ohtoshi R."/>
            <person name="Tomita M."/>
            <person name="Numata K."/>
            <person name="Arakawa K."/>
        </authorList>
    </citation>
    <scope>NUCLEOTIDE SEQUENCE [LARGE SCALE GENOMIC DNA]</scope>
</reference>